<comment type="caution">
    <text evidence="1">The sequence shown here is derived from an EMBL/GenBank/DDBJ whole genome shotgun (WGS) entry which is preliminary data.</text>
</comment>
<evidence type="ECO:0000313" key="2">
    <source>
        <dbReference type="Proteomes" id="UP000814140"/>
    </source>
</evidence>
<proteinExistence type="predicted"/>
<gene>
    <name evidence="1" type="ORF">BV25DRAFT_1042032</name>
</gene>
<organism evidence="1 2">
    <name type="scientific">Artomyces pyxidatus</name>
    <dbReference type="NCBI Taxonomy" id="48021"/>
    <lineage>
        <taxon>Eukaryota</taxon>
        <taxon>Fungi</taxon>
        <taxon>Dikarya</taxon>
        <taxon>Basidiomycota</taxon>
        <taxon>Agaricomycotina</taxon>
        <taxon>Agaricomycetes</taxon>
        <taxon>Russulales</taxon>
        <taxon>Auriscalpiaceae</taxon>
        <taxon>Artomyces</taxon>
    </lineage>
</organism>
<reference evidence="1" key="2">
    <citation type="journal article" date="2022" name="New Phytol.">
        <title>Evolutionary transition to the ectomycorrhizal habit in the genomes of a hyperdiverse lineage of mushroom-forming fungi.</title>
        <authorList>
            <person name="Looney B."/>
            <person name="Miyauchi S."/>
            <person name="Morin E."/>
            <person name="Drula E."/>
            <person name="Courty P.E."/>
            <person name="Kohler A."/>
            <person name="Kuo A."/>
            <person name="LaButti K."/>
            <person name="Pangilinan J."/>
            <person name="Lipzen A."/>
            <person name="Riley R."/>
            <person name="Andreopoulos W."/>
            <person name="He G."/>
            <person name="Johnson J."/>
            <person name="Nolan M."/>
            <person name="Tritt A."/>
            <person name="Barry K.W."/>
            <person name="Grigoriev I.V."/>
            <person name="Nagy L.G."/>
            <person name="Hibbett D."/>
            <person name="Henrissat B."/>
            <person name="Matheny P.B."/>
            <person name="Labbe J."/>
            <person name="Martin F.M."/>
        </authorList>
    </citation>
    <scope>NUCLEOTIDE SEQUENCE</scope>
    <source>
        <strain evidence="1">HHB10654</strain>
    </source>
</reference>
<reference evidence="1" key="1">
    <citation type="submission" date="2021-03" db="EMBL/GenBank/DDBJ databases">
        <authorList>
            <consortium name="DOE Joint Genome Institute"/>
            <person name="Ahrendt S."/>
            <person name="Looney B.P."/>
            <person name="Miyauchi S."/>
            <person name="Morin E."/>
            <person name="Drula E."/>
            <person name="Courty P.E."/>
            <person name="Chicoki N."/>
            <person name="Fauchery L."/>
            <person name="Kohler A."/>
            <person name="Kuo A."/>
            <person name="Labutti K."/>
            <person name="Pangilinan J."/>
            <person name="Lipzen A."/>
            <person name="Riley R."/>
            <person name="Andreopoulos W."/>
            <person name="He G."/>
            <person name="Johnson J."/>
            <person name="Barry K.W."/>
            <person name="Grigoriev I.V."/>
            <person name="Nagy L."/>
            <person name="Hibbett D."/>
            <person name="Henrissat B."/>
            <person name="Matheny P.B."/>
            <person name="Labbe J."/>
            <person name="Martin F."/>
        </authorList>
    </citation>
    <scope>NUCLEOTIDE SEQUENCE</scope>
    <source>
        <strain evidence="1">HHB10654</strain>
    </source>
</reference>
<evidence type="ECO:0000313" key="1">
    <source>
        <dbReference type="EMBL" id="KAI0059684.1"/>
    </source>
</evidence>
<dbReference type="EMBL" id="MU277224">
    <property type="protein sequence ID" value="KAI0059684.1"/>
    <property type="molecule type" value="Genomic_DNA"/>
</dbReference>
<accession>A0ACB8STI0</accession>
<name>A0ACB8STI0_9AGAM</name>
<keyword evidence="2" id="KW-1185">Reference proteome</keyword>
<protein>
    <submittedName>
        <fullName evidence="1">Uncharacterized protein</fullName>
    </submittedName>
</protein>
<sequence length="80" mass="9129">MLRLFDDVLLEILQHLDFQSLISCQATCRKLRRIFIGSTSLQYTAELAACGALDGPHESEHNTGQCRSQMKHWSFSTEML</sequence>
<dbReference type="Proteomes" id="UP000814140">
    <property type="component" value="Unassembled WGS sequence"/>
</dbReference>